<protein>
    <submittedName>
        <fullName evidence="1">Uncharacterized protein</fullName>
    </submittedName>
</protein>
<accession>Q5VS47</accession>
<proteinExistence type="predicted"/>
<name>Q5VS47_ORYSJ</name>
<gene>
    <name evidence="1" type="primary">P0425F02.19</name>
</gene>
<sequence>MPPSPSFARKPLLPSPACDALTPDLSRRLSRRLSILRIPSLLQHLGAKLQPML</sequence>
<organism evidence="1 2">
    <name type="scientific">Oryza sativa subsp. japonica</name>
    <name type="common">Rice</name>
    <dbReference type="NCBI Taxonomy" id="39947"/>
    <lineage>
        <taxon>Eukaryota</taxon>
        <taxon>Viridiplantae</taxon>
        <taxon>Streptophyta</taxon>
        <taxon>Embryophyta</taxon>
        <taxon>Tracheophyta</taxon>
        <taxon>Spermatophyta</taxon>
        <taxon>Magnoliopsida</taxon>
        <taxon>Liliopsida</taxon>
        <taxon>Poales</taxon>
        <taxon>Poaceae</taxon>
        <taxon>BOP clade</taxon>
        <taxon>Oryzoideae</taxon>
        <taxon>Oryzeae</taxon>
        <taxon>Oryzinae</taxon>
        <taxon>Oryza</taxon>
        <taxon>Oryza sativa</taxon>
    </lineage>
</organism>
<dbReference type="EMBL" id="AP001168">
    <property type="protein sequence ID" value="BAD67728.1"/>
    <property type="molecule type" value="Genomic_DNA"/>
</dbReference>
<dbReference type="AlphaFoldDB" id="Q5VS47"/>
<dbReference type="Proteomes" id="UP000000763">
    <property type="component" value="Chromosome 6"/>
</dbReference>
<evidence type="ECO:0000313" key="1">
    <source>
        <dbReference type="EMBL" id="BAD67728.1"/>
    </source>
</evidence>
<reference evidence="2" key="2">
    <citation type="journal article" date="2008" name="Nucleic Acids Res.">
        <title>The rice annotation project database (RAP-DB): 2008 update.</title>
        <authorList>
            <consortium name="The rice annotation project (RAP)"/>
        </authorList>
    </citation>
    <scope>GENOME REANNOTATION</scope>
    <source>
        <strain evidence="2">cv. Nipponbare</strain>
    </source>
</reference>
<reference evidence="2" key="1">
    <citation type="journal article" date="2005" name="Nature">
        <title>The map-based sequence of the rice genome.</title>
        <authorList>
            <consortium name="International rice genome sequencing project (IRGSP)"/>
            <person name="Matsumoto T."/>
            <person name="Wu J."/>
            <person name="Kanamori H."/>
            <person name="Katayose Y."/>
            <person name="Fujisawa M."/>
            <person name="Namiki N."/>
            <person name="Mizuno H."/>
            <person name="Yamamoto K."/>
            <person name="Antonio B.A."/>
            <person name="Baba T."/>
            <person name="Sakata K."/>
            <person name="Nagamura Y."/>
            <person name="Aoki H."/>
            <person name="Arikawa K."/>
            <person name="Arita K."/>
            <person name="Bito T."/>
            <person name="Chiden Y."/>
            <person name="Fujitsuka N."/>
            <person name="Fukunaka R."/>
            <person name="Hamada M."/>
            <person name="Harada C."/>
            <person name="Hayashi A."/>
            <person name="Hijishita S."/>
            <person name="Honda M."/>
            <person name="Hosokawa S."/>
            <person name="Ichikawa Y."/>
            <person name="Idonuma A."/>
            <person name="Iijima M."/>
            <person name="Ikeda M."/>
            <person name="Ikeno M."/>
            <person name="Ito K."/>
            <person name="Ito S."/>
            <person name="Ito T."/>
            <person name="Ito Y."/>
            <person name="Ito Y."/>
            <person name="Iwabuchi A."/>
            <person name="Kamiya K."/>
            <person name="Karasawa W."/>
            <person name="Kurita K."/>
            <person name="Katagiri S."/>
            <person name="Kikuta A."/>
            <person name="Kobayashi H."/>
            <person name="Kobayashi N."/>
            <person name="Machita K."/>
            <person name="Maehara T."/>
            <person name="Masukawa M."/>
            <person name="Mizubayashi T."/>
            <person name="Mukai Y."/>
            <person name="Nagasaki H."/>
            <person name="Nagata Y."/>
            <person name="Naito S."/>
            <person name="Nakashima M."/>
            <person name="Nakama Y."/>
            <person name="Nakamichi Y."/>
            <person name="Nakamura M."/>
            <person name="Meguro A."/>
            <person name="Negishi M."/>
            <person name="Ohta I."/>
            <person name="Ohta T."/>
            <person name="Okamoto M."/>
            <person name="Ono N."/>
            <person name="Saji S."/>
            <person name="Sakaguchi M."/>
            <person name="Sakai K."/>
            <person name="Shibata M."/>
            <person name="Shimokawa T."/>
            <person name="Song J."/>
            <person name="Takazaki Y."/>
            <person name="Terasawa K."/>
            <person name="Tsugane M."/>
            <person name="Tsuji K."/>
            <person name="Ueda S."/>
            <person name="Waki K."/>
            <person name="Yamagata H."/>
            <person name="Yamamoto M."/>
            <person name="Yamamoto S."/>
            <person name="Yamane H."/>
            <person name="Yoshiki S."/>
            <person name="Yoshihara R."/>
            <person name="Yukawa K."/>
            <person name="Zhong H."/>
            <person name="Yano M."/>
            <person name="Yuan Q."/>
            <person name="Ouyang S."/>
            <person name="Liu J."/>
            <person name="Jones K.M."/>
            <person name="Gansberger K."/>
            <person name="Moffat K."/>
            <person name="Hill J."/>
            <person name="Bera J."/>
            <person name="Fadrosh D."/>
            <person name="Jin S."/>
            <person name="Johri S."/>
            <person name="Kim M."/>
            <person name="Overton L."/>
            <person name="Reardon M."/>
            <person name="Tsitrin T."/>
            <person name="Vuong H."/>
            <person name="Weaver B."/>
            <person name="Ciecko A."/>
            <person name="Tallon L."/>
            <person name="Jackson J."/>
            <person name="Pai G."/>
            <person name="Aken S.V."/>
            <person name="Utterback T."/>
            <person name="Reidmuller S."/>
            <person name="Feldblyum T."/>
            <person name="Hsiao J."/>
            <person name="Zismann V."/>
            <person name="Iobst S."/>
            <person name="de Vazeille A.R."/>
            <person name="Buell C.R."/>
            <person name="Ying K."/>
            <person name="Li Y."/>
            <person name="Lu T."/>
            <person name="Huang Y."/>
            <person name="Zhao Q."/>
            <person name="Feng Q."/>
            <person name="Zhang L."/>
            <person name="Zhu J."/>
            <person name="Weng Q."/>
            <person name="Mu J."/>
            <person name="Lu Y."/>
            <person name="Fan D."/>
            <person name="Liu Y."/>
            <person name="Guan J."/>
            <person name="Zhang Y."/>
            <person name="Yu S."/>
            <person name="Liu X."/>
            <person name="Zhang Y."/>
            <person name="Hong G."/>
            <person name="Han B."/>
            <person name="Choisne N."/>
            <person name="Demange N."/>
            <person name="Orjeda G."/>
            <person name="Samain S."/>
            <person name="Cattolico L."/>
            <person name="Pelletier E."/>
            <person name="Couloux A."/>
            <person name="Segurens B."/>
            <person name="Wincker P."/>
            <person name="D'Hont A."/>
            <person name="Scarpelli C."/>
            <person name="Weissenbach J."/>
            <person name="Salanoubat M."/>
            <person name="Quetier F."/>
            <person name="Yu Y."/>
            <person name="Kim H.R."/>
            <person name="Rambo T."/>
            <person name="Currie J."/>
            <person name="Collura K."/>
            <person name="Luo M."/>
            <person name="Yang T."/>
            <person name="Ammiraju J.S.S."/>
            <person name="Engler F."/>
            <person name="Soderlund C."/>
            <person name="Wing R.A."/>
            <person name="Palmer L.E."/>
            <person name="de la Bastide M."/>
            <person name="Spiegel L."/>
            <person name="Nascimento L."/>
            <person name="Zutavern T."/>
            <person name="O'Shaughnessy A."/>
            <person name="Dike S."/>
            <person name="Dedhia N."/>
            <person name="Preston R."/>
            <person name="Balija V."/>
            <person name="McCombie W.R."/>
            <person name="Chow T."/>
            <person name="Chen H."/>
            <person name="Chung M."/>
            <person name="Chen C."/>
            <person name="Shaw J."/>
            <person name="Wu H."/>
            <person name="Hsiao K."/>
            <person name="Chao Y."/>
            <person name="Chu M."/>
            <person name="Cheng C."/>
            <person name="Hour A."/>
            <person name="Lee P."/>
            <person name="Lin S."/>
            <person name="Lin Y."/>
            <person name="Liou J."/>
            <person name="Liu S."/>
            <person name="Hsing Y."/>
            <person name="Raghuvanshi S."/>
            <person name="Mohanty A."/>
            <person name="Bharti A.K."/>
            <person name="Gaur A."/>
            <person name="Gupta V."/>
            <person name="Kumar D."/>
            <person name="Ravi V."/>
            <person name="Vij S."/>
            <person name="Kapur A."/>
            <person name="Khurana P."/>
            <person name="Khurana P."/>
            <person name="Khurana J.P."/>
            <person name="Tyagi A.K."/>
            <person name="Gaikwad K."/>
            <person name="Singh A."/>
            <person name="Dalal V."/>
            <person name="Srivastava S."/>
            <person name="Dixit A."/>
            <person name="Pal A.K."/>
            <person name="Ghazi I.A."/>
            <person name="Yadav M."/>
            <person name="Pandit A."/>
            <person name="Bhargava A."/>
            <person name="Sureshbabu K."/>
            <person name="Batra K."/>
            <person name="Sharma T.R."/>
            <person name="Mohapatra T."/>
            <person name="Singh N.K."/>
            <person name="Messing J."/>
            <person name="Nelson A.B."/>
            <person name="Fuks G."/>
            <person name="Kavchok S."/>
            <person name="Keizer G."/>
            <person name="Linton E."/>
            <person name="Llaca V."/>
            <person name="Song R."/>
            <person name="Tanyolac B."/>
            <person name="Young S."/>
            <person name="Ho-Il K."/>
            <person name="Hahn J.H."/>
            <person name="Sangsakoo G."/>
            <person name="Vanavichit A."/>
            <person name="de Mattos Luiz.A.T."/>
            <person name="Zimmer P.D."/>
            <person name="Malone G."/>
            <person name="Dellagostin O."/>
            <person name="de Oliveira A.C."/>
            <person name="Bevan M."/>
            <person name="Bancroft I."/>
            <person name="Minx P."/>
            <person name="Cordum H."/>
            <person name="Wilson R."/>
            <person name="Cheng Z."/>
            <person name="Jin W."/>
            <person name="Jiang J."/>
            <person name="Leong S.A."/>
            <person name="Iwama H."/>
            <person name="Gojobori T."/>
            <person name="Itoh T."/>
            <person name="Niimura Y."/>
            <person name="Fujii Y."/>
            <person name="Habara T."/>
            <person name="Sakai H."/>
            <person name="Sato Y."/>
            <person name="Wilson G."/>
            <person name="Kumar K."/>
            <person name="McCouch S."/>
            <person name="Juretic N."/>
            <person name="Hoen D."/>
            <person name="Wright S."/>
            <person name="Bruskiewich R."/>
            <person name="Bureau T."/>
            <person name="Miyao A."/>
            <person name="Hirochika H."/>
            <person name="Nishikawa T."/>
            <person name="Kadowaki K."/>
            <person name="Sugiura M."/>
            <person name="Burr B."/>
            <person name="Sasaki T."/>
        </authorList>
    </citation>
    <scope>NUCLEOTIDE SEQUENCE [LARGE SCALE GENOMIC DNA]</scope>
    <source>
        <strain evidence="2">cv. Nipponbare</strain>
    </source>
</reference>
<evidence type="ECO:0000313" key="2">
    <source>
        <dbReference type="Proteomes" id="UP000000763"/>
    </source>
</evidence>